<proteinExistence type="predicted"/>
<dbReference type="PROSITE" id="PS50053">
    <property type="entry name" value="UBIQUITIN_2"/>
    <property type="match status" value="1"/>
</dbReference>
<dbReference type="SUPFAM" id="SSF54236">
    <property type="entry name" value="Ubiquitin-like"/>
    <property type="match status" value="1"/>
</dbReference>
<feature type="region of interest" description="Disordered" evidence="6">
    <location>
        <begin position="300"/>
        <end position="352"/>
    </location>
</feature>
<dbReference type="CDD" id="cd01790">
    <property type="entry name" value="Ubl_HERP"/>
    <property type="match status" value="1"/>
</dbReference>
<evidence type="ECO:0000256" key="5">
    <source>
        <dbReference type="ARBA" id="ARBA00023230"/>
    </source>
</evidence>
<dbReference type="AlphaFoldDB" id="A0A2M4BHJ3"/>
<feature type="compositionally biased region" description="Low complexity" evidence="6">
    <location>
        <begin position="90"/>
        <end position="133"/>
    </location>
</feature>
<dbReference type="InterPro" id="IPR000626">
    <property type="entry name" value="Ubiquitin-like_dom"/>
</dbReference>
<comment type="subcellular location">
    <subcellularLocation>
        <location evidence="1">Membrane</location>
    </subcellularLocation>
</comment>
<keyword evidence="3 7" id="KW-1133">Transmembrane helix</keyword>
<dbReference type="InterPro" id="IPR029071">
    <property type="entry name" value="Ubiquitin-like_domsf"/>
</dbReference>
<dbReference type="EMBL" id="GGFJ01003388">
    <property type="protein sequence ID" value="MBW52529.1"/>
    <property type="molecule type" value="Transcribed_RNA"/>
</dbReference>
<sequence>MDVTLIVKASNQQCEDLTIKCEPSWTIRRLKGHLTEVYPGKPSTDEQKLIYSGQLLSDSVVLKDVLRQYEGQQAHTVHLVFTPKNHYYGSNSTGNTSGPSKSSTAGSMSTSHSQGTGSSSSSSSSPVTSNGTSNDAPAQSAQTARERDSELEQQLASSLSASDREGLRQRITRPALRTLPGPPAFMQETAALQNLVQQSYMQYLNQYINLLNAGQNNVNALYSPSGVLPPMGGTGTASLQTLTGTSDSVATVPTVPINHTAPVAISGLPTAYYPCMMPSGSGIPTSMGAAGSFIAPTSLSSPSLATSSPATATPTAPAQTPFSAPAGPSSSSSATHSDAGSPSPLATGGETSANTAAAAAVATAAAPSQAAEQEAVAGGEVPAGGAAAAVPAARAARRFPNIVVEEQDNNDWLDVFFSMCRVLILMTVIYLYSSPMRCLTVLVIGVMLYLKKHFDRIYQAVDRRVMNAAGAAVPGVQQNNVPEAPLLQQNAPDMGEHAPAAAPAAAAAAEENNQPERSARTDASPSGTSSSSSSSRSSLPRPRTEQAASNQATEVPVAPEQREPVGTEVTASNSMEEVAAEGQRMTFNDMTSFLGTLVITFFTSIIPDTPAA</sequence>
<feature type="compositionally biased region" description="Polar residues" evidence="6">
    <location>
        <begin position="134"/>
        <end position="143"/>
    </location>
</feature>
<feature type="region of interest" description="Disordered" evidence="6">
    <location>
        <begin position="487"/>
        <end position="574"/>
    </location>
</feature>
<feature type="transmembrane region" description="Helical" evidence="7">
    <location>
        <begin position="423"/>
        <end position="450"/>
    </location>
</feature>
<feature type="region of interest" description="Disordered" evidence="6">
    <location>
        <begin position="90"/>
        <end position="180"/>
    </location>
</feature>
<dbReference type="PANTHER" id="PTHR12943">
    <property type="entry name" value="HOMOCYSTEINE-RESPONSIVE ENDOPLASMIC RETICULUM-RESIDENT UNIQUITIN-LIKE DOMAIN HERPUD PROTEIN FAMILY MEMBER"/>
    <property type="match status" value="1"/>
</dbReference>
<feature type="domain" description="Ubiquitin-like" evidence="8">
    <location>
        <begin position="3"/>
        <end position="86"/>
    </location>
</feature>
<keyword evidence="4 7" id="KW-0472">Membrane</keyword>
<dbReference type="Pfam" id="PF00240">
    <property type="entry name" value="ubiquitin"/>
    <property type="match status" value="1"/>
</dbReference>
<organism evidence="9">
    <name type="scientific">Anopheles marajoara</name>
    <dbReference type="NCBI Taxonomy" id="58244"/>
    <lineage>
        <taxon>Eukaryota</taxon>
        <taxon>Metazoa</taxon>
        <taxon>Ecdysozoa</taxon>
        <taxon>Arthropoda</taxon>
        <taxon>Hexapoda</taxon>
        <taxon>Insecta</taxon>
        <taxon>Pterygota</taxon>
        <taxon>Neoptera</taxon>
        <taxon>Endopterygota</taxon>
        <taxon>Diptera</taxon>
        <taxon>Nematocera</taxon>
        <taxon>Culicoidea</taxon>
        <taxon>Culicidae</taxon>
        <taxon>Anophelinae</taxon>
        <taxon>Anopheles</taxon>
    </lineage>
</organism>
<evidence type="ECO:0000256" key="3">
    <source>
        <dbReference type="ARBA" id="ARBA00022989"/>
    </source>
</evidence>
<evidence type="ECO:0000256" key="2">
    <source>
        <dbReference type="ARBA" id="ARBA00022692"/>
    </source>
</evidence>
<reference evidence="9" key="1">
    <citation type="submission" date="2018-01" db="EMBL/GenBank/DDBJ databases">
        <title>An insight into the sialome of Amazonian anophelines.</title>
        <authorList>
            <person name="Ribeiro J.M."/>
            <person name="Scarpassa V."/>
            <person name="Calvo E."/>
        </authorList>
    </citation>
    <scope>NUCLEOTIDE SEQUENCE</scope>
    <source>
        <tissue evidence="9">Salivary glands</tissue>
    </source>
</reference>
<evidence type="ECO:0000256" key="6">
    <source>
        <dbReference type="SAM" id="MobiDB-lite"/>
    </source>
</evidence>
<feature type="compositionally biased region" description="Low complexity" evidence="6">
    <location>
        <begin position="524"/>
        <end position="541"/>
    </location>
</feature>
<evidence type="ECO:0000313" key="9">
    <source>
        <dbReference type="EMBL" id="MBW52529.1"/>
    </source>
</evidence>
<keyword evidence="5" id="KW-0834">Unfolded protein response</keyword>
<protein>
    <submittedName>
        <fullName evidence="9">Putative mucin 19</fullName>
    </submittedName>
</protein>
<evidence type="ECO:0000256" key="7">
    <source>
        <dbReference type="SAM" id="Phobius"/>
    </source>
</evidence>
<evidence type="ECO:0000256" key="1">
    <source>
        <dbReference type="ARBA" id="ARBA00004370"/>
    </source>
</evidence>
<dbReference type="Gene3D" id="3.10.20.90">
    <property type="entry name" value="Phosphatidylinositol 3-kinase Catalytic Subunit, Chain A, domain 1"/>
    <property type="match status" value="1"/>
</dbReference>
<name>A0A2M4BHJ3_9DIPT</name>
<feature type="compositionally biased region" description="Low complexity" evidence="6">
    <location>
        <begin position="498"/>
        <end position="509"/>
    </location>
</feature>
<dbReference type="GO" id="GO:0016020">
    <property type="term" value="C:membrane"/>
    <property type="evidence" value="ECO:0007669"/>
    <property type="project" value="UniProtKB-SubCell"/>
</dbReference>
<feature type="compositionally biased region" description="Low complexity" evidence="6">
    <location>
        <begin position="152"/>
        <end position="161"/>
    </location>
</feature>
<dbReference type="PANTHER" id="PTHR12943:SF27">
    <property type="entry name" value="HOMOCYSTEINE-INDUCED ENDOPLASMIC RETICULUM PROTEIN, ISOFORM A"/>
    <property type="match status" value="1"/>
</dbReference>
<dbReference type="GO" id="GO:0030968">
    <property type="term" value="P:endoplasmic reticulum unfolded protein response"/>
    <property type="evidence" value="ECO:0007669"/>
    <property type="project" value="TreeGrafter"/>
</dbReference>
<dbReference type="InterPro" id="IPR039751">
    <property type="entry name" value="HERPUD1/2"/>
</dbReference>
<keyword evidence="2 7" id="KW-0812">Transmembrane</keyword>
<evidence type="ECO:0000259" key="8">
    <source>
        <dbReference type="PROSITE" id="PS50053"/>
    </source>
</evidence>
<accession>A0A2M4BHJ3</accession>
<evidence type="ECO:0000256" key="4">
    <source>
        <dbReference type="ARBA" id="ARBA00023136"/>
    </source>
</evidence>
<dbReference type="SMART" id="SM00213">
    <property type="entry name" value="UBQ"/>
    <property type="match status" value="1"/>
</dbReference>
<dbReference type="FunFam" id="3.10.20.90:FF:000046">
    <property type="entry name" value="Homocysteine-responsive endoplasmic reticulum-resident ubiquitin-like domain member 2 protein"/>
    <property type="match status" value="1"/>
</dbReference>